<dbReference type="InterPro" id="IPR032675">
    <property type="entry name" value="LRR_dom_sf"/>
</dbReference>
<dbReference type="Proteomes" id="UP000807342">
    <property type="component" value="Unassembled WGS sequence"/>
</dbReference>
<evidence type="ECO:0000259" key="1">
    <source>
        <dbReference type="Pfam" id="PF12937"/>
    </source>
</evidence>
<evidence type="ECO:0000313" key="3">
    <source>
        <dbReference type="Proteomes" id="UP000807342"/>
    </source>
</evidence>
<name>A0A9P5XE72_9AGAR</name>
<dbReference type="OrthoDB" id="2269034at2759"/>
<keyword evidence="3" id="KW-1185">Reference proteome</keyword>
<dbReference type="Gene3D" id="3.80.10.10">
    <property type="entry name" value="Ribonuclease Inhibitor"/>
    <property type="match status" value="1"/>
</dbReference>
<reference evidence="2" key="1">
    <citation type="submission" date="2020-11" db="EMBL/GenBank/DDBJ databases">
        <authorList>
            <consortium name="DOE Joint Genome Institute"/>
            <person name="Ahrendt S."/>
            <person name="Riley R."/>
            <person name="Andreopoulos W."/>
            <person name="Labutti K."/>
            <person name="Pangilinan J."/>
            <person name="Ruiz-Duenas F.J."/>
            <person name="Barrasa J.M."/>
            <person name="Sanchez-Garcia M."/>
            <person name="Camarero S."/>
            <person name="Miyauchi S."/>
            <person name="Serrano A."/>
            <person name="Linde D."/>
            <person name="Babiker R."/>
            <person name="Drula E."/>
            <person name="Ayuso-Fernandez I."/>
            <person name="Pacheco R."/>
            <person name="Padilla G."/>
            <person name="Ferreira P."/>
            <person name="Barriuso J."/>
            <person name="Kellner H."/>
            <person name="Castanera R."/>
            <person name="Alfaro M."/>
            <person name="Ramirez L."/>
            <person name="Pisabarro A.G."/>
            <person name="Kuo A."/>
            <person name="Tritt A."/>
            <person name="Lipzen A."/>
            <person name="He G."/>
            <person name="Yan M."/>
            <person name="Ng V."/>
            <person name="Cullen D."/>
            <person name="Martin F."/>
            <person name="Rosso M.-N."/>
            <person name="Henrissat B."/>
            <person name="Hibbett D."/>
            <person name="Martinez A.T."/>
            <person name="Grigoriev I.V."/>
        </authorList>
    </citation>
    <scope>NUCLEOTIDE SEQUENCE</scope>
    <source>
        <strain evidence="2">MF-IS2</strain>
    </source>
</reference>
<gene>
    <name evidence="2" type="ORF">P691DRAFT_568665</name>
</gene>
<feature type="domain" description="F-box" evidence="1">
    <location>
        <begin position="57"/>
        <end position="115"/>
    </location>
</feature>
<dbReference type="InterPro" id="IPR001810">
    <property type="entry name" value="F-box_dom"/>
</dbReference>
<comment type="caution">
    <text evidence="2">The sequence shown here is derived from an EMBL/GenBank/DDBJ whole genome shotgun (WGS) entry which is preliminary data.</text>
</comment>
<organism evidence="2 3">
    <name type="scientific">Macrolepiota fuliginosa MF-IS2</name>
    <dbReference type="NCBI Taxonomy" id="1400762"/>
    <lineage>
        <taxon>Eukaryota</taxon>
        <taxon>Fungi</taxon>
        <taxon>Dikarya</taxon>
        <taxon>Basidiomycota</taxon>
        <taxon>Agaricomycotina</taxon>
        <taxon>Agaricomycetes</taxon>
        <taxon>Agaricomycetidae</taxon>
        <taxon>Agaricales</taxon>
        <taxon>Agaricineae</taxon>
        <taxon>Agaricaceae</taxon>
        <taxon>Macrolepiota</taxon>
    </lineage>
</organism>
<sequence length="502" mass="56664">MLSHHASDPLQPLSVSNPEITSINTTIAQIDADILDLQRKRFSWLRRLNDLQASTRVLPLEVLSIIFEAVAQSASPSRTPSGTLGPKALQALRLGAVCSQWRSVARSTPSLWTDIIVPTSITPSYVHLFNLQYNNASGHPVAIHFKNLDNSNPLSKEIASIIFQKHTERLGSLTMSQNEHVSWPSLISDFEATSFPRLRSLHLTYHRRKQPRSDVAVPHCPELRELHLEGETDWLAFPFPWSQITTLKLSSMTASHTLKLILQCPHLHELHCTSIHNDLVNVPPPQEVIEMTNLENIDWDGAMPNTLLTHVGCPALRQLTWGVRPSPPRDSSRQFLSHMKHLSTFNIRYDSSDITEMLDAMPSIRTIRLLSYTNSKYVTDLLRHLTITKTISHAPLLETISVTDCEILDEQSMMEAVTQMLISRWRLRGRPSIGMGRSLRSFSLDYGSVGEQMNWSWLEKTVHRGYGEIRIASQEVKAPWLEPVKDGQGVTDVHTGKSFSLN</sequence>
<dbReference type="PANTHER" id="PTHR38926">
    <property type="entry name" value="F-BOX DOMAIN CONTAINING PROTEIN, EXPRESSED"/>
    <property type="match status" value="1"/>
</dbReference>
<dbReference type="EMBL" id="MU151132">
    <property type="protein sequence ID" value="KAF9449368.1"/>
    <property type="molecule type" value="Genomic_DNA"/>
</dbReference>
<dbReference type="Pfam" id="PF12937">
    <property type="entry name" value="F-box-like"/>
    <property type="match status" value="1"/>
</dbReference>
<protein>
    <recommendedName>
        <fullName evidence="1">F-box domain-containing protein</fullName>
    </recommendedName>
</protein>
<accession>A0A9P5XE72</accession>
<evidence type="ECO:0000313" key="2">
    <source>
        <dbReference type="EMBL" id="KAF9449368.1"/>
    </source>
</evidence>
<dbReference type="Gene3D" id="1.20.1280.50">
    <property type="match status" value="1"/>
</dbReference>
<dbReference type="SUPFAM" id="SSF52058">
    <property type="entry name" value="L domain-like"/>
    <property type="match status" value="1"/>
</dbReference>
<dbReference type="AlphaFoldDB" id="A0A9P5XE72"/>
<proteinExistence type="predicted"/>
<dbReference type="PANTHER" id="PTHR38926:SF72">
    <property type="entry name" value="IM:7136021-RELATED"/>
    <property type="match status" value="1"/>
</dbReference>